<evidence type="ECO:0000313" key="3">
    <source>
        <dbReference type="Proteomes" id="UP001153636"/>
    </source>
</evidence>
<protein>
    <submittedName>
        <fullName evidence="2">Uncharacterized protein</fullName>
    </submittedName>
</protein>
<feature type="transmembrane region" description="Helical" evidence="1">
    <location>
        <begin position="65"/>
        <end position="88"/>
    </location>
</feature>
<reference evidence="2" key="1">
    <citation type="submission" date="2022-01" db="EMBL/GenBank/DDBJ databases">
        <authorList>
            <person name="King R."/>
        </authorList>
    </citation>
    <scope>NUCLEOTIDE SEQUENCE</scope>
</reference>
<sequence>MNFLFKIHAKFLQDAYTSAKLDKNPYSCAPSIVFLSCMFSLLYFQFHQYTSSYTRWKARLYKDVFFHWAYFYITRLWFLFTKFARYLITSMDQFIEDNSPKEEIVLNQTLTHVCMFIVMLTISFIPLVILSLQQMYRTNIPNFLIWVTEDPRTNSEIGTSGHYLERPPRFVQSYKSSAASYRSKRSTSFDSDIFLDKANDSCRHSKSMSTFNVGTSLEDLTKAK</sequence>
<proteinExistence type="predicted"/>
<evidence type="ECO:0000256" key="1">
    <source>
        <dbReference type="SAM" id="Phobius"/>
    </source>
</evidence>
<feature type="transmembrane region" description="Helical" evidence="1">
    <location>
        <begin position="108"/>
        <end position="130"/>
    </location>
</feature>
<dbReference type="Proteomes" id="UP001153636">
    <property type="component" value="Chromosome 16"/>
</dbReference>
<keyword evidence="3" id="KW-1185">Reference proteome</keyword>
<dbReference type="OrthoDB" id="6691783at2759"/>
<keyword evidence="1" id="KW-0472">Membrane</keyword>
<accession>A0A9P0CPR1</accession>
<organism evidence="2 3">
    <name type="scientific">Psylliodes chrysocephalus</name>
    <dbReference type="NCBI Taxonomy" id="3402493"/>
    <lineage>
        <taxon>Eukaryota</taxon>
        <taxon>Metazoa</taxon>
        <taxon>Ecdysozoa</taxon>
        <taxon>Arthropoda</taxon>
        <taxon>Hexapoda</taxon>
        <taxon>Insecta</taxon>
        <taxon>Pterygota</taxon>
        <taxon>Neoptera</taxon>
        <taxon>Endopterygota</taxon>
        <taxon>Coleoptera</taxon>
        <taxon>Polyphaga</taxon>
        <taxon>Cucujiformia</taxon>
        <taxon>Chrysomeloidea</taxon>
        <taxon>Chrysomelidae</taxon>
        <taxon>Galerucinae</taxon>
        <taxon>Alticini</taxon>
        <taxon>Psylliodes</taxon>
    </lineage>
</organism>
<dbReference type="EMBL" id="OV651828">
    <property type="protein sequence ID" value="CAH1104363.1"/>
    <property type="molecule type" value="Genomic_DNA"/>
</dbReference>
<dbReference type="AlphaFoldDB" id="A0A9P0CPR1"/>
<feature type="transmembrane region" description="Helical" evidence="1">
    <location>
        <begin position="24"/>
        <end position="44"/>
    </location>
</feature>
<evidence type="ECO:0000313" key="2">
    <source>
        <dbReference type="EMBL" id="CAH1104363.1"/>
    </source>
</evidence>
<keyword evidence="1" id="KW-0812">Transmembrane</keyword>
<name>A0A9P0CPR1_9CUCU</name>
<keyword evidence="1" id="KW-1133">Transmembrane helix</keyword>
<gene>
    <name evidence="2" type="ORF">PSYICH_LOCUS5222</name>
</gene>